<protein>
    <submittedName>
        <fullName evidence="1">Uncharacterized protein</fullName>
    </submittedName>
</protein>
<accession>A0ABQ4JS19</accession>
<dbReference type="Proteomes" id="UP000677457">
    <property type="component" value="Unassembled WGS sequence"/>
</dbReference>
<reference evidence="1 2" key="1">
    <citation type="submission" date="2021-03" db="EMBL/GenBank/DDBJ databases">
        <title>Whole genome shotgun sequence of Salinispora arenicola NBRC 105043.</title>
        <authorList>
            <person name="Komaki H."/>
            <person name="Tamura T."/>
        </authorList>
    </citation>
    <scope>NUCLEOTIDE SEQUENCE [LARGE SCALE GENOMIC DNA]</scope>
    <source>
        <strain evidence="1 2">NBRC 105043</strain>
    </source>
</reference>
<organism evidence="1 2">
    <name type="scientific">Salinispora arenicola</name>
    <dbReference type="NCBI Taxonomy" id="168697"/>
    <lineage>
        <taxon>Bacteria</taxon>
        <taxon>Bacillati</taxon>
        <taxon>Actinomycetota</taxon>
        <taxon>Actinomycetes</taxon>
        <taxon>Micromonosporales</taxon>
        <taxon>Micromonosporaceae</taxon>
        <taxon>Salinispora</taxon>
    </lineage>
</organism>
<keyword evidence="2" id="KW-1185">Reference proteome</keyword>
<evidence type="ECO:0000313" key="1">
    <source>
        <dbReference type="EMBL" id="GIM85759.1"/>
    </source>
</evidence>
<dbReference type="EMBL" id="BOQM01000016">
    <property type="protein sequence ID" value="GIM85759.1"/>
    <property type="molecule type" value="Genomic_DNA"/>
</dbReference>
<gene>
    <name evidence="1" type="ORF">Sar04_24950</name>
</gene>
<name>A0ABQ4JS19_SALAC</name>
<proteinExistence type="predicted"/>
<comment type="caution">
    <text evidence="1">The sequence shown here is derived from an EMBL/GenBank/DDBJ whole genome shotgun (WGS) entry which is preliminary data.</text>
</comment>
<sequence length="79" mass="8757">MAMWPGEATNCLLIWESSSIRSEANIDVQPGRNSRQWPDQETVTPIAEVGALEGGLPVAPATFRMLFRYGEGEYMEVVV</sequence>
<evidence type="ECO:0000313" key="2">
    <source>
        <dbReference type="Proteomes" id="UP000677457"/>
    </source>
</evidence>